<accession>A0A517ZDE0</accession>
<dbReference type="SUPFAM" id="SSF158446">
    <property type="entry name" value="IVS-encoded protein-like"/>
    <property type="match status" value="1"/>
</dbReference>
<dbReference type="InterPro" id="IPR012657">
    <property type="entry name" value="23S_rRNA-intervening_sequence"/>
</dbReference>
<protein>
    <recommendedName>
        <fullName evidence="3">Four helix bundle protein</fullName>
    </recommendedName>
</protein>
<sequence length="123" mass="13674">MSFHFEKLLVYQKPVVFADAVCRESEAFPRGYGFLCDQLNRAALSIAASIAEGNGRFTRRDRRNFFGIARSSVPTARRLAASAFAELVTGSVSRREMSRHLPAALRFAWFNRAAAAVISEVIC</sequence>
<dbReference type="InterPro" id="IPR036583">
    <property type="entry name" value="23S_rRNA_IVS_sf"/>
</dbReference>
<dbReference type="Gene3D" id="1.20.1440.60">
    <property type="entry name" value="23S rRNA-intervening sequence"/>
    <property type="match status" value="1"/>
</dbReference>
<gene>
    <name evidence="1" type="ORF">Mal4_48420</name>
</gene>
<dbReference type="EMBL" id="CP036275">
    <property type="protein sequence ID" value="QDU40485.1"/>
    <property type="molecule type" value="Genomic_DNA"/>
</dbReference>
<dbReference type="KEGG" id="mri:Mal4_48420"/>
<dbReference type="RefSeq" id="WP_145371773.1">
    <property type="nucleotide sequence ID" value="NZ_CP036275.1"/>
</dbReference>
<proteinExistence type="predicted"/>
<dbReference type="OrthoDB" id="276165at2"/>
<reference evidence="1 2" key="1">
    <citation type="submission" date="2019-02" db="EMBL/GenBank/DDBJ databases">
        <title>Deep-cultivation of Planctomycetes and their phenomic and genomic characterization uncovers novel biology.</title>
        <authorList>
            <person name="Wiegand S."/>
            <person name="Jogler M."/>
            <person name="Boedeker C."/>
            <person name="Pinto D."/>
            <person name="Vollmers J."/>
            <person name="Rivas-Marin E."/>
            <person name="Kohn T."/>
            <person name="Peeters S.H."/>
            <person name="Heuer A."/>
            <person name="Rast P."/>
            <person name="Oberbeckmann S."/>
            <person name="Bunk B."/>
            <person name="Jeske O."/>
            <person name="Meyerdierks A."/>
            <person name="Storesund J.E."/>
            <person name="Kallscheuer N."/>
            <person name="Luecker S."/>
            <person name="Lage O.M."/>
            <person name="Pohl T."/>
            <person name="Merkel B.J."/>
            <person name="Hornburger P."/>
            <person name="Mueller R.-W."/>
            <person name="Bruemmer F."/>
            <person name="Labrenz M."/>
            <person name="Spormann A.M."/>
            <person name="Op den Camp H."/>
            <person name="Overmann J."/>
            <person name="Amann R."/>
            <person name="Jetten M.S.M."/>
            <person name="Mascher T."/>
            <person name="Medema M.H."/>
            <person name="Devos D.P."/>
            <person name="Kaster A.-K."/>
            <person name="Ovreas L."/>
            <person name="Rohde M."/>
            <person name="Galperin M.Y."/>
            <person name="Jogler C."/>
        </authorList>
    </citation>
    <scope>NUCLEOTIDE SEQUENCE [LARGE SCALE GENOMIC DNA]</scope>
    <source>
        <strain evidence="1 2">Mal4</strain>
    </source>
</reference>
<evidence type="ECO:0000313" key="1">
    <source>
        <dbReference type="EMBL" id="QDU40485.1"/>
    </source>
</evidence>
<evidence type="ECO:0000313" key="2">
    <source>
        <dbReference type="Proteomes" id="UP000320496"/>
    </source>
</evidence>
<evidence type="ECO:0008006" key="3">
    <source>
        <dbReference type="Google" id="ProtNLM"/>
    </source>
</evidence>
<dbReference type="Proteomes" id="UP000320496">
    <property type="component" value="Chromosome"/>
</dbReference>
<organism evidence="1 2">
    <name type="scientific">Maioricimonas rarisocia</name>
    <dbReference type="NCBI Taxonomy" id="2528026"/>
    <lineage>
        <taxon>Bacteria</taxon>
        <taxon>Pseudomonadati</taxon>
        <taxon>Planctomycetota</taxon>
        <taxon>Planctomycetia</taxon>
        <taxon>Planctomycetales</taxon>
        <taxon>Planctomycetaceae</taxon>
        <taxon>Maioricimonas</taxon>
    </lineage>
</organism>
<name>A0A517ZDE0_9PLAN</name>
<keyword evidence="2" id="KW-1185">Reference proteome</keyword>
<dbReference type="NCBIfam" id="TIGR02436">
    <property type="entry name" value="four helix bundle protein"/>
    <property type="match status" value="1"/>
</dbReference>
<dbReference type="AlphaFoldDB" id="A0A517ZDE0"/>
<dbReference type="Pfam" id="PF05635">
    <property type="entry name" value="23S_rRNA_IVP"/>
    <property type="match status" value="1"/>
</dbReference>